<feature type="domain" description="PAP-associated" evidence="4">
    <location>
        <begin position="305"/>
        <end position="363"/>
    </location>
</feature>
<dbReference type="PANTHER" id="PTHR23092">
    <property type="entry name" value="POLY(A) RNA POLYMERASE"/>
    <property type="match status" value="1"/>
</dbReference>
<dbReference type="GO" id="GO:0031499">
    <property type="term" value="C:TRAMP complex"/>
    <property type="evidence" value="ECO:0007669"/>
    <property type="project" value="TreeGrafter"/>
</dbReference>
<keyword evidence="2" id="KW-0460">Magnesium</keyword>
<gene>
    <name evidence="6" type="ORF">CKAN_02580000</name>
</gene>
<dbReference type="GO" id="GO:0005730">
    <property type="term" value="C:nucleolus"/>
    <property type="evidence" value="ECO:0007669"/>
    <property type="project" value="TreeGrafter"/>
</dbReference>
<dbReference type="GO" id="GO:0003729">
    <property type="term" value="F:mRNA binding"/>
    <property type="evidence" value="ECO:0007669"/>
    <property type="project" value="TreeGrafter"/>
</dbReference>
<name>A0A443Q087_9MAGN</name>
<dbReference type="CDD" id="cd05402">
    <property type="entry name" value="NT_PAP_TUTase"/>
    <property type="match status" value="1"/>
</dbReference>
<sequence>MEGGATFVYETLAPLAPSAEPLPPPIDPSEPYSVFRNEISASYSLSFPLPAADYFSLDLSADPSSARKESPSLLPIQRLLLPTSPPPPPPASSAHGSDPTADSRAPCSSSTMRYWTFAILFLRRKKNRRRGLPPCRGFLGLLNIYGLIVMWRCLGRSRQDFICLPVILMLVVILDSMVRTPQVGLQAVARALSQRGIAKKMQVIGKARVPIVKFVEKESGVAFDVSFDVENGPKAAEFIKDAVAKIPPLKPLCLILKIFLQQRELNEVYSGGIGSYALLAMLMAHLQMHWRRQDSKGGETSLEHNLGILLVNFFDFYGRKLNTCDVGVSCKSTGTLFLKSNKGFRKMERPYLLSIEDPQAPDNDIGKNSFNYFQIRSAFAMAYSMLTDAKAIIGLGPNRSILGIIIRPDPVLLERKGGCNGEVTFDSLLPGAGKPVQRQFVDDHDIQCNWHLFDDEPLPRGNVGVDDNSIQRPRKRRAPKAKRKALANGDNVTDSQENRKRRKGIKQHRAGQDEDGSSRNWVPWHHHQ</sequence>
<dbReference type="GO" id="GO:0043634">
    <property type="term" value="P:polyadenylation-dependent ncRNA catabolic process"/>
    <property type="evidence" value="ECO:0007669"/>
    <property type="project" value="TreeGrafter"/>
</dbReference>
<organism evidence="6 7">
    <name type="scientific">Cinnamomum micranthum f. kanehirae</name>
    <dbReference type="NCBI Taxonomy" id="337451"/>
    <lineage>
        <taxon>Eukaryota</taxon>
        <taxon>Viridiplantae</taxon>
        <taxon>Streptophyta</taxon>
        <taxon>Embryophyta</taxon>
        <taxon>Tracheophyta</taxon>
        <taxon>Spermatophyta</taxon>
        <taxon>Magnoliopsida</taxon>
        <taxon>Magnoliidae</taxon>
        <taxon>Laurales</taxon>
        <taxon>Lauraceae</taxon>
        <taxon>Cinnamomum</taxon>
    </lineage>
</organism>
<accession>A0A443Q087</accession>
<dbReference type="GO" id="GO:0046872">
    <property type="term" value="F:metal ion binding"/>
    <property type="evidence" value="ECO:0007669"/>
    <property type="project" value="UniProtKB-KW"/>
</dbReference>
<evidence type="ECO:0000313" key="7">
    <source>
        <dbReference type="Proteomes" id="UP000283530"/>
    </source>
</evidence>
<protein>
    <submittedName>
        <fullName evidence="6">PolyA RNA polymerase protein 2-like protein isoform X2</fullName>
    </submittedName>
</protein>
<keyword evidence="1" id="KW-0479">Metal-binding</keyword>
<feature type="compositionally biased region" description="Basic residues" evidence="3">
    <location>
        <begin position="499"/>
        <end position="509"/>
    </location>
</feature>
<dbReference type="Gene3D" id="1.10.1410.10">
    <property type="match status" value="1"/>
</dbReference>
<evidence type="ECO:0000256" key="3">
    <source>
        <dbReference type="SAM" id="MobiDB-lite"/>
    </source>
</evidence>
<dbReference type="SUPFAM" id="SSF81301">
    <property type="entry name" value="Nucleotidyltransferase"/>
    <property type="match status" value="1"/>
</dbReference>
<dbReference type="GO" id="GO:1990817">
    <property type="term" value="F:poly(A) RNA polymerase activity"/>
    <property type="evidence" value="ECO:0007669"/>
    <property type="project" value="InterPro"/>
</dbReference>
<dbReference type="AlphaFoldDB" id="A0A443Q087"/>
<feature type="region of interest" description="Disordered" evidence="3">
    <location>
        <begin position="461"/>
        <end position="528"/>
    </location>
</feature>
<dbReference type="Pfam" id="PF03828">
    <property type="entry name" value="PAP_assoc"/>
    <property type="match status" value="1"/>
</dbReference>
<dbReference type="GO" id="GO:0031123">
    <property type="term" value="P:RNA 3'-end processing"/>
    <property type="evidence" value="ECO:0007669"/>
    <property type="project" value="TreeGrafter"/>
</dbReference>
<dbReference type="SUPFAM" id="SSF81631">
    <property type="entry name" value="PAP/OAS1 substrate-binding domain"/>
    <property type="match status" value="1"/>
</dbReference>
<feature type="domain" description="Poly(A) RNA polymerase mitochondrial-like central palm" evidence="5">
    <location>
        <begin position="183"/>
        <end position="238"/>
    </location>
</feature>
<dbReference type="InterPro" id="IPR002058">
    <property type="entry name" value="PAP_assoc"/>
</dbReference>
<reference evidence="6 7" key="1">
    <citation type="journal article" date="2019" name="Nat. Plants">
        <title>Stout camphor tree genome fills gaps in understanding of flowering plant genome evolution.</title>
        <authorList>
            <person name="Chaw S.M."/>
            <person name="Liu Y.C."/>
            <person name="Wu Y.W."/>
            <person name="Wang H.Y."/>
            <person name="Lin C.I."/>
            <person name="Wu C.S."/>
            <person name="Ke H.M."/>
            <person name="Chang L.Y."/>
            <person name="Hsu C.Y."/>
            <person name="Yang H.T."/>
            <person name="Sudianto E."/>
            <person name="Hsu M.H."/>
            <person name="Wu K.P."/>
            <person name="Wang L.N."/>
            <person name="Leebens-Mack J.H."/>
            <person name="Tsai I.J."/>
        </authorList>
    </citation>
    <scope>NUCLEOTIDE SEQUENCE [LARGE SCALE GENOMIC DNA]</scope>
    <source>
        <strain evidence="7">cv. Chaw 1501</strain>
        <tissue evidence="6">Young leaves</tissue>
    </source>
</reference>
<dbReference type="InterPro" id="IPR043519">
    <property type="entry name" value="NT_sf"/>
</dbReference>
<feature type="region of interest" description="Disordered" evidence="3">
    <location>
        <begin position="84"/>
        <end position="108"/>
    </location>
</feature>
<dbReference type="PANTHER" id="PTHR23092:SF15">
    <property type="entry name" value="INACTIVE NON-CANONICAL POLY(A) RNA POLYMERASE PROTEIN TRF4-2-RELATED"/>
    <property type="match status" value="1"/>
</dbReference>
<dbReference type="STRING" id="337451.A0A443Q087"/>
<evidence type="ECO:0000313" key="6">
    <source>
        <dbReference type="EMBL" id="RWR96415.1"/>
    </source>
</evidence>
<evidence type="ECO:0000256" key="1">
    <source>
        <dbReference type="ARBA" id="ARBA00022723"/>
    </source>
</evidence>
<keyword evidence="7" id="KW-1185">Reference proteome</keyword>
<evidence type="ECO:0000259" key="5">
    <source>
        <dbReference type="Pfam" id="PF22600"/>
    </source>
</evidence>
<dbReference type="InterPro" id="IPR045862">
    <property type="entry name" value="Trf4-like"/>
</dbReference>
<dbReference type="Pfam" id="PF22600">
    <property type="entry name" value="MTPAP-like_central"/>
    <property type="match status" value="1"/>
</dbReference>
<dbReference type="EMBL" id="QPKB01000012">
    <property type="protein sequence ID" value="RWR96415.1"/>
    <property type="molecule type" value="Genomic_DNA"/>
</dbReference>
<comment type="caution">
    <text evidence="6">The sequence shown here is derived from an EMBL/GenBank/DDBJ whole genome shotgun (WGS) entry which is preliminary data.</text>
</comment>
<dbReference type="FunFam" id="1.10.1410.10:FF:000009">
    <property type="entry name" value="Poly(A) RNA polymerase cid14"/>
    <property type="match status" value="1"/>
</dbReference>
<evidence type="ECO:0000259" key="4">
    <source>
        <dbReference type="Pfam" id="PF03828"/>
    </source>
</evidence>
<dbReference type="OrthoDB" id="273917at2759"/>
<proteinExistence type="predicted"/>
<dbReference type="InterPro" id="IPR054708">
    <property type="entry name" value="MTPAP-like_central"/>
</dbReference>
<feature type="compositionally biased region" description="Basic residues" evidence="3">
    <location>
        <begin position="472"/>
        <end position="485"/>
    </location>
</feature>
<dbReference type="Proteomes" id="UP000283530">
    <property type="component" value="Unassembled WGS sequence"/>
</dbReference>
<evidence type="ECO:0000256" key="2">
    <source>
        <dbReference type="ARBA" id="ARBA00022842"/>
    </source>
</evidence>